<evidence type="ECO:0000313" key="2">
    <source>
        <dbReference type="Proteomes" id="UP001149009"/>
    </source>
</evidence>
<dbReference type="AlphaFoldDB" id="A0A9X2X9W4"/>
<evidence type="ECO:0000313" key="1">
    <source>
        <dbReference type="EMBL" id="MCT8991453.1"/>
    </source>
</evidence>
<gene>
    <name evidence="1" type="ORF">NYR54_14300</name>
</gene>
<dbReference type="RefSeq" id="WP_261516371.1">
    <property type="nucleotide sequence ID" value="NZ_JAODNV010000015.1"/>
</dbReference>
<comment type="caution">
    <text evidence="1">The sequence shown here is derived from an EMBL/GenBank/DDBJ whole genome shotgun (WGS) entry which is preliminary data.</text>
</comment>
<organism evidence="1 2">
    <name type="scientific">Chelativorans petroleitrophicus</name>
    <dbReference type="NCBI Taxonomy" id="2975484"/>
    <lineage>
        <taxon>Bacteria</taxon>
        <taxon>Pseudomonadati</taxon>
        <taxon>Pseudomonadota</taxon>
        <taxon>Alphaproteobacteria</taxon>
        <taxon>Hyphomicrobiales</taxon>
        <taxon>Phyllobacteriaceae</taxon>
        <taxon>Chelativorans</taxon>
    </lineage>
</organism>
<keyword evidence="2" id="KW-1185">Reference proteome</keyword>
<reference evidence="1" key="1">
    <citation type="submission" date="2022-08" db="EMBL/GenBank/DDBJ databases">
        <title>Chelativorans sichuanense sp. nov., a paraffin oil-degrading bacterium isolated from a mixture of oil-based drill cuttings and paddy soil.</title>
        <authorList>
            <person name="Yu J."/>
            <person name="Liu H."/>
            <person name="Chen Q."/>
        </authorList>
    </citation>
    <scope>NUCLEOTIDE SEQUENCE</scope>
    <source>
        <strain evidence="1">SCAU 2101</strain>
    </source>
</reference>
<dbReference type="Proteomes" id="UP001149009">
    <property type="component" value="Unassembled WGS sequence"/>
</dbReference>
<name>A0A9X2X9W4_9HYPH</name>
<protein>
    <submittedName>
        <fullName evidence="1">Uncharacterized protein</fullName>
    </submittedName>
</protein>
<sequence>MIGALDFGSVYQNTVISPEDGLAPSWGDVVIEGARWVGQKAHNYYERTLQTLPRLKKTLPRWIDSQKRQYPIADERRFLYNGAFAGLGELNQLLLDSGDQSNLPLAELERVNGSLANLKSAFDEFIQLRKMEKDEPFKALAKLLISPSRDTLQSHLYREYLLPAVAQILAMNGVQFLTSAVLSQFMNTLPQSVQDAIVREVLGEEAVNDPDALSKAISKAPEYVFDQVEGLISRQLAEELLASHDLTEQGRECLERVVDAMDKFSHPPSTFLNEVNAEPWESYAVQAPAAAAGQTAATYFRNDPPFSKSLKTALSGLLAGSLVHFATRLIQGKIWDAFFPEALANTLFTLVSAFVEPEISAGIEQHAKSGNTSKYCKILALAVTKFILKEFKMAFALALNGKNINSLGGMQAHVRNAAVTIAAPFANFGLQMGLNRWYDYSKKNSADYRFSSQVVETAEAVDSLIEALQQKLSQNELTPEQHEAFTQALQLLEECKRIKECVDNWNPGPEAISSDELSRVRDATIDQYATLAQSSAMAAHNIQY</sequence>
<accession>A0A9X2X9W4</accession>
<proteinExistence type="predicted"/>
<dbReference type="EMBL" id="JAODNV010000015">
    <property type="protein sequence ID" value="MCT8991453.1"/>
    <property type="molecule type" value="Genomic_DNA"/>
</dbReference>